<sequence length="888" mass="99040">MVIQVLRGTHLAALFQAKLRVKDSSGLAPSAGRTGAVAQVLMDLLNNTGYRSNMPSNTNLLDSVAKLSSSASQSQSEDKPPTHKEEMVEDIYKFLSQKTSDTGSSSDLPMQPWTVSDGYYIRLDGTVVFLEGSKCTGAHTDSSSRSWSTESPSDPVFVPHTSTFPASRTTLTCITILRDQHVVSSQPCENIDAQSSPLQPQQRDIQPSAMSDYPRPDFVRDELNWTSLNGPWSFLFDDDDVGLVQGWHLEGLPAEVAVNSSSNNADSNAANDAQSITAKIAAGTQELIQGNQPKRGDVTTHKKRDIQVPYVFQCPASGIEEKGVHEVLWYEREITDPRTEQNKKNGHRVLVRFGAVDYEAKVWLGGHFVGGHRGGHVPFDVDITDEITKQPTQRLTLRVYDSAYDLTQPRGKQYWGAQPESIFYTPSGGIWQNVWIEVVPFVRIGDSSQGTILRSNDIESGKLHANIKVVGRPAGHKYSVQLEVSLKGTKVSQTEKVELPRESSLVSLDVEMALSKDTQYQLGESLFESFDDVRNGVVLWSPDDPTLYDVHIRLYDGTSTLVDNIHTTTGMRSLSWDDGLFRINNKPHFQALFLDQGYWLDTFMTPPSSESLKTDIELAQKMGFNGCRKHQKVEDPIFHYWADRLGFLVWGEMANAYAFSAEYVDRFDQEWREAVLRDINHPSIVAWTPVNESWAYTDLANNQTHRDHIKSLYYATKVLDPTRPINDNCGWEHVQTDLTTFHDYSDADALTETCATIEGILGPKANRPLFLSAIGNTPGSTHDKSAPVICTEFGGINIAREASGSDGQRDWGYTTATDPKDLLKRIEKMMTGIAKPGLIGGFVFTQLTDIEQEVNGLYTPDRKPKLDADAVRQIVEDIRENYYQLHTS</sequence>
<comment type="caution">
    <text evidence="1">The sequence shown here is derived from an EMBL/GenBank/DDBJ whole genome shotgun (WGS) entry which is preliminary data.</text>
</comment>
<name>A0ACC2IBZ1_9PLEO</name>
<gene>
    <name evidence="1" type="ORF">OPT61_g5027</name>
</gene>
<dbReference type="EMBL" id="JAPHNI010000308">
    <property type="protein sequence ID" value="KAJ8112652.1"/>
    <property type="molecule type" value="Genomic_DNA"/>
</dbReference>
<reference evidence="1" key="1">
    <citation type="submission" date="2022-11" db="EMBL/GenBank/DDBJ databases">
        <title>Genome Sequence of Boeremia exigua.</title>
        <authorList>
            <person name="Buettner E."/>
        </authorList>
    </citation>
    <scope>NUCLEOTIDE SEQUENCE</scope>
    <source>
        <strain evidence="1">CU02</strain>
    </source>
</reference>
<evidence type="ECO:0000313" key="2">
    <source>
        <dbReference type="Proteomes" id="UP001153331"/>
    </source>
</evidence>
<dbReference type="Proteomes" id="UP001153331">
    <property type="component" value="Unassembled WGS sequence"/>
</dbReference>
<protein>
    <submittedName>
        <fullName evidence="1">Uncharacterized protein</fullName>
    </submittedName>
</protein>
<evidence type="ECO:0000313" key="1">
    <source>
        <dbReference type="EMBL" id="KAJ8112652.1"/>
    </source>
</evidence>
<accession>A0ACC2IBZ1</accession>
<proteinExistence type="predicted"/>
<keyword evidence="2" id="KW-1185">Reference proteome</keyword>
<organism evidence="1 2">
    <name type="scientific">Boeremia exigua</name>
    <dbReference type="NCBI Taxonomy" id="749465"/>
    <lineage>
        <taxon>Eukaryota</taxon>
        <taxon>Fungi</taxon>
        <taxon>Dikarya</taxon>
        <taxon>Ascomycota</taxon>
        <taxon>Pezizomycotina</taxon>
        <taxon>Dothideomycetes</taxon>
        <taxon>Pleosporomycetidae</taxon>
        <taxon>Pleosporales</taxon>
        <taxon>Pleosporineae</taxon>
        <taxon>Didymellaceae</taxon>
        <taxon>Boeremia</taxon>
    </lineage>
</organism>